<dbReference type="AlphaFoldDB" id="A0A1Y2CDG5"/>
<accession>A0A1Y2CDG5</accession>
<feature type="transmembrane region" description="Helical" evidence="2">
    <location>
        <begin position="340"/>
        <end position="361"/>
    </location>
</feature>
<dbReference type="EMBL" id="MCGO01000020">
    <property type="protein sequence ID" value="ORY45073.1"/>
    <property type="molecule type" value="Genomic_DNA"/>
</dbReference>
<keyword evidence="2" id="KW-0472">Membrane</keyword>
<feature type="region of interest" description="Disordered" evidence="1">
    <location>
        <begin position="1"/>
        <end position="68"/>
    </location>
</feature>
<organism evidence="3 4">
    <name type="scientific">Rhizoclosmatium globosum</name>
    <dbReference type="NCBI Taxonomy" id="329046"/>
    <lineage>
        <taxon>Eukaryota</taxon>
        <taxon>Fungi</taxon>
        <taxon>Fungi incertae sedis</taxon>
        <taxon>Chytridiomycota</taxon>
        <taxon>Chytridiomycota incertae sedis</taxon>
        <taxon>Chytridiomycetes</taxon>
        <taxon>Chytridiales</taxon>
        <taxon>Chytriomycetaceae</taxon>
        <taxon>Rhizoclosmatium</taxon>
    </lineage>
</organism>
<evidence type="ECO:0000256" key="2">
    <source>
        <dbReference type="SAM" id="Phobius"/>
    </source>
</evidence>
<protein>
    <submittedName>
        <fullName evidence="3">Uncharacterized protein</fullName>
    </submittedName>
</protein>
<gene>
    <name evidence="3" type="ORF">BCR33DRAFT_716422</name>
</gene>
<comment type="caution">
    <text evidence="3">The sequence shown here is derived from an EMBL/GenBank/DDBJ whole genome shotgun (WGS) entry which is preliminary data.</text>
</comment>
<evidence type="ECO:0000313" key="3">
    <source>
        <dbReference type="EMBL" id="ORY45073.1"/>
    </source>
</evidence>
<keyword evidence="4" id="KW-1185">Reference proteome</keyword>
<dbReference type="OrthoDB" id="2122740at2759"/>
<proteinExistence type="predicted"/>
<keyword evidence="2" id="KW-1133">Transmembrane helix</keyword>
<feature type="compositionally biased region" description="Polar residues" evidence="1">
    <location>
        <begin position="206"/>
        <end position="219"/>
    </location>
</feature>
<feature type="transmembrane region" description="Helical" evidence="2">
    <location>
        <begin position="408"/>
        <end position="426"/>
    </location>
</feature>
<evidence type="ECO:0000256" key="1">
    <source>
        <dbReference type="SAM" id="MobiDB-lite"/>
    </source>
</evidence>
<keyword evidence="2" id="KW-0812">Transmembrane</keyword>
<feature type="transmembrane region" description="Helical" evidence="2">
    <location>
        <begin position="373"/>
        <end position="396"/>
    </location>
</feature>
<reference evidence="3 4" key="1">
    <citation type="submission" date="2016-07" db="EMBL/GenBank/DDBJ databases">
        <title>Pervasive Adenine N6-methylation of Active Genes in Fungi.</title>
        <authorList>
            <consortium name="DOE Joint Genome Institute"/>
            <person name="Mondo S.J."/>
            <person name="Dannebaum R.O."/>
            <person name="Kuo R.C."/>
            <person name="Labutti K."/>
            <person name="Haridas S."/>
            <person name="Kuo A."/>
            <person name="Salamov A."/>
            <person name="Ahrendt S.R."/>
            <person name="Lipzen A."/>
            <person name="Sullivan W."/>
            <person name="Andreopoulos W.B."/>
            <person name="Clum A."/>
            <person name="Lindquist E."/>
            <person name="Daum C."/>
            <person name="Ramamoorthy G.K."/>
            <person name="Gryganskyi A."/>
            <person name="Culley D."/>
            <person name="Magnuson J.K."/>
            <person name="James T.Y."/>
            <person name="O'Malley M.A."/>
            <person name="Stajich J.E."/>
            <person name="Spatafora J.W."/>
            <person name="Visel A."/>
            <person name="Grigoriev I.V."/>
        </authorList>
    </citation>
    <scope>NUCLEOTIDE SEQUENCE [LARGE SCALE GENOMIC DNA]</scope>
    <source>
        <strain evidence="3 4">JEL800</strain>
    </source>
</reference>
<feature type="compositionally biased region" description="Acidic residues" evidence="1">
    <location>
        <begin position="29"/>
        <end position="47"/>
    </location>
</feature>
<feature type="compositionally biased region" description="Polar residues" evidence="1">
    <location>
        <begin position="54"/>
        <end position="63"/>
    </location>
</feature>
<evidence type="ECO:0000313" key="4">
    <source>
        <dbReference type="Proteomes" id="UP000193642"/>
    </source>
</evidence>
<name>A0A1Y2CDG5_9FUNG</name>
<feature type="compositionally biased region" description="Polar residues" evidence="1">
    <location>
        <begin position="177"/>
        <end position="196"/>
    </location>
</feature>
<sequence length="441" mass="47725">MSRRGSHKSGEGDGTDPFSDVFVLTKDEIDAEEDANDSNESDDEYDETMFTKFLQGNNSSGGSRSYEDDDGDNFGNLIKVAISGVPTFQHTSARNASLAVATKNVPAALRKAQQLSTTAGPLSAKLAIPNNAATSISRANTGNRVPPGLSTSNQLQLQATPLGKPISEASFSNLKPISRVPSVNQPTQPRSESAISATGGPDVLLSPTQSRYISPSQFPSGVRGTYGTSREHLEPTPQQVGTSAYSIMFGMDSSATLEQSMTSLEMALRGQRMESLNMLSVGIAGGYDDEDDLLLPVEGEENSSWSGEGFAAYIKHGSVLKRGGGTRKKSMMVNFQQKKIFLQLCFIFGVCLLVIVVYDYICLLVLEFAPVTVQWLISLLFLHVSAMYLFLLSFIYANESRNDRQIRLSYVAGGINAVAFILRVILQLQFSGYEPAGMEDL</sequence>
<dbReference type="Proteomes" id="UP000193642">
    <property type="component" value="Unassembled WGS sequence"/>
</dbReference>
<feature type="region of interest" description="Disordered" evidence="1">
    <location>
        <begin position="177"/>
        <end position="238"/>
    </location>
</feature>